<gene>
    <name evidence="1" type="ORF">CO704_18875</name>
    <name evidence="2" type="ORF">NCTC12120_01076</name>
</gene>
<protein>
    <submittedName>
        <fullName evidence="1">Uncharacterized protein</fullName>
    </submittedName>
</protein>
<sequence>MKLYENVVIGNFLYGLGFAVSKHSNDGHIPGVVNLLQQTPCDTLLGDLLLSFPGTVRLIEFKASHNRSTKERARYTSLSASLSDNPRLTEVSRIVHWYVESTPSATGFEVVFEPYLDAFREERTTFRMELFLQKTAEDIVFKNDKATPEEIKKYLKWVIRTQGGGKVGTGGVLFTIDGNGKMHYVQLTDLLELRLTHKEWVSFYENKIEKEYNLQKDLERGRTKSKDFDGPTL</sequence>
<evidence type="ECO:0000313" key="2">
    <source>
        <dbReference type="EMBL" id="SQA97258.1"/>
    </source>
</evidence>
<name>A0A291E298_9ENTR</name>
<dbReference type="EMBL" id="UAVU01000003">
    <property type="protein sequence ID" value="SQA97258.1"/>
    <property type="molecule type" value="Genomic_DNA"/>
</dbReference>
<dbReference type="RefSeq" id="WP_061278864.1">
    <property type="nucleotide sequence ID" value="NZ_CP023525.1"/>
</dbReference>
<accession>A0A291E298</accession>
<proteinExistence type="predicted"/>
<evidence type="ECO:0000313" key="1">
    <source>
        <dbReference type="EMBL" id="ATF94016.1"/>
    </source>
</evidence>
<evidence type="ECO:0000313" key="4">
    <source>
        <dbReference type="Proteomes" id="UP000251197"/>
    </source>
</evidence>
<evidence type="ECO:0000313" key="3">
    <source>
        <dbReference type="Proteomes" id="UP000217979"/>
    </source>
</evidence>
<dbReference type="AlphaFoldDB" id="A0A291E298"/>
<dbReference type="Proteomes" id="UP000251197">
    <property type="component" value="Unassembled WGS sequence"/>
</dbReference>
<reference evidence="2 4" key="2">
    <citation type="submission" date="2018-06" db="EMBL/GenBank/DDBJ databases">
        <authorList>
            <consortium name="Pathogen Informatics"/>
            <person name="Doyle S."/>
        </authorList>
    </citation>
    <scope>NUCLEOTIDE SEQUENCE [LARGE SCALE GENOMIC DNA]</scope>
    <source>
        <strain evidence="2 4">NCTC12120</strain>
    </source>
</reference>
<dbReference type="Proteomes" id="UP000217979">
    <property type="component" value="Chromosome"/>
</dbReference>
<organism evidence="1 3">
    <name type="scientific">Cedecea neteri</name>
    <dbReference type="NCBI Taxonomy" id="158822"/>
    <lineage>
        <taxon>Bacteria</taxon>
        <taxon>Pseudomonadati</taxon>
        <taxon>Pseudomonadota</taxon>
        <taxon>Gammaproteobacteria</taxon>
        <taxon>Enterobacterales</taxon>
        <taxon>Enterobacteriaceae</taxon>
        <taxon>Cedecea</taxon>
    </lineage>
</organism>
<reference evidence="1 3" key="1">
    <citation type="submission" date="2017-09" db="EMBL/GenBank/DDBJ databases">
        <title>FDA dAtabase for Regulatory Grade micrObial Sequences (FDA-ARGOS): Supporting development and validation of Infectious Disease Dx tests.</title>
        <authorList>
            <person name="Minogue T."/>
            <person name="Wolcott M."/>
            <person name="Wasieloski L."/>
            <person name="Aguilar W."/>
            <person name="Moore D."/>
            <person name="Tallon L."/>
            <person name="Sadzewicz L."/>
            <person name="Ott S."/>
            <person name="Zhao X."/>
            <person name="Nagaraj S."/>
            <person name="Vavikolanu K."/>
            <person name="Aluvathingal J."/>
            <person name="Nadendla S."/>
            <person name="Sichtig H."/>
        </authorList>
    </citation>
    <scope>NUCLEOTIDE SEQUENCE [LARGE SCALE GENOMIC DNA]</scope>
    <source>
        <strain evidence="1 3">FDAARGOS_392</strain>
    </source>
</reference>
<dbReference type="EMBL" id="CP023525">
    <property type="protein sequence ID" value="ATF94016.1"/>
    <property type="molecule type" value="Genomic_DNA"/>
</dbReference>